<accession>A0A6J5LUB6</accession>
<gene>
    <name evidence="2" type="ORF">UFOVP312_46</name>
</gene>
<proteinExistence type="predicted"/>
<protein>
    <submittedName>
        <fullName evidence="2">Uncharacterized protein</fullName>
    </submittedName>
</protein>
<sequence>MNDDLMFDYLVAMGQMRPEEAELKKKQAMVDALRKNAMSPMQGEMIGKHYVGPGIAGAISQMGQAYMAGQQQKGLDTKMRDFNSRQALALEDLRLRRRRGMSPNLAAADPSDFGYDSGYEFGGQ</sequence>
<organism evidence="2">
    <name type="scientific">uncultured Caudovirales phage</name>
    <dbReference type="NCBI Taxonomy" id="2100421"/>
    <lineage>
        <taxon>Viruses</taxon>
        <taxon>Duplodnaviria</taxon>
        <taxon>Heunggongvirae</taxon>
        <taxon>Uroviricota</taxon>
        <taxon>Caudoviricetes</taxon>
        <taxon>Peduoviridae</taxon>
        <taxon>Maltschvirus</taxon>
        <taxon>Maltschvirus maltsch</taxon>
    </lineage>
</organism>
<feature type="region of interest" description="Disordered" evidence="1">
    <location>
        <begin position="101"/>
        <end position="124"/>
    </location>
</feature>
<reference evidence="2" key="1">
    <citation type="submission" date="2020-04" db="EMBL/GenBank/DDBJ databases">
        <authorList>
            <person name="Chiriac C."/>
            <person name="Salcher M."/>
            <person name="Ghai R."/>
            <person name="Kavagutti S V."/>
        </authorList>
    </citation>
    <scope>NUCLEOTIDE SEQUENCE</scope>
</reference>
<dbReference type="EMBL" id="LR796318">
    <property type="protein sequence ID" value="CAB4136693.1"/>
    <property type="molecule type" value="Genomic_DNA"/>
</dbReference>
<evidence type="ECO:0000313" key="2">
    <source>
        <dbReference type="EMBL" id="CAB4136693.1"/>
    </source>
</evidence>
<evidence type="ECO:0000256" key="1">
    <source>
        <dbReference type="SAM" id="MobiDB-lite"/>
    </source>
</evidence>
<name>A0A6J5LUB6_9CAUD</name>